<keyword evidence="4" id="KW-0132">Cell division</keyword>
<dbReference type="GO" id="GO:0007059">
    <property type="term" value="P:chromosome segregation"/>
    <property type="evidence" value="ECO:0007669"/>
    <property type="project" value="UniProtKB-KW"/>
</dbReference>
<feature type="region of interest" description="Disordered" evidence="9">
    <location>
        <begin position="544"/>
        <end position="570"/>
    </location>
</feature>
<dbReference type="GO" id="GO:0051177">
    <property type="term" value="P:meiotic sister chromatid cohesion"/>
    <property type="evidence" value="ECO:0007669"/>
    <property type="project" value="TreeGrafter"/>
</dbReference>
<name>A0A8C5KLG1_JACJA</name>
<comment type="similarity">
    <text evidence="2">Belongs to the shugoshin family.</text>
</comment>
<evidence type="ECO:0000313" key="11">
    <source>
        <dbReference type="Proteomes" id="UP000694385"/>
    </source>
</evidence>
<dbReference type="PANTHER" id="PTHR21577">
    <property type="entry name" value="SHUGOSHIN"/>
    <property type="match status" value="1"/>
</dbReference>
<evidence type="ECO:0000256" key="7">
    <source>
        <dbReference type="ARBA" id="ARBA00023306"/>
    </source>
</evidence>
<evidence type="ECO:0000313" key="10">
    <source>
        <dbReference type="Ensembl" id="ENSJJAP00000011854.1"/>
    </source>
</evidence>
<reference evidence="10" key="2">
    <citation type="submission" date="2025-09" db="UniProtKB">
        <authorList>
            <consortium name="Ensembl"/>
        </authorList>
    </citation>
    <scope>IDENTIFICATION</scope>
</reference>
<dbReference type="OMA" id="LNWNNEI"/>
<feature type="compositionally biased region" description="Basic residues" evidence="9">
    <location>
        <begin position="888"/>
        <end position="898"/>
    </location>
</feature>
<dbReference type="Proteomes" id="UP000694385">
    <property type="component" value="Unassembled WGS sequence"/>
</dbReference>
<dbReference type="AlphaFoldDB" id="A0A8C5KLG1"/>
<dbReference type="GO" id="GO:0016604">
    <property type="term" value="C:nuclear body"/>
    <property type="evidence" value="ECO:0007669"/>
    <property type="project" value="Ensembl"/>
</dbReference>
<dbReference type="PANTHER" id="PTHR21577:SF3">
    <property type="entry name" value="SHUGOSHIN 1-RELATED"/>
    <property type="match status" value="1"/>
</dbReference>
<evidence type="ECO:0000256" key="2">
    <source>
        <dbReference type="ARBA" id="ARBA00010845"/>
    </source>
</evidence>
<feature type="compositionally biased region" description="Polar residues" evidence="9">
    <location>
        <begin position="185"/>
        <end position="206"/>
    </location>
</feature>
<keyword evidence="6" id="KW-0175">Coiled coil</keyword>
<feature type="compositionally biased region" description="Basic and acidic residues" evidence="9">
    <location>
        <begin position="418"/>
        <end position="442"/>
    </location>
</feature>
<evidence type="ECO:0000256" key="4">
    <source>
        <dbReference type="ARBA" id="ARBA00022618"/>
    </source>
</evidence>
<evidence type="ECO:0000256" key="3">
    <source>
        <dbReference type="ARBA" id="ARBA00022454"/>
    </source>
</evidence>
<feature type="compositionally biased region" description="Basic and acidic residues" evidence="9">
    <location>
        <begin position="391"/>
        <end position="404"/>
    </location>
</feature>
<keyword evidence="11" id="KW-1185">Reference proteome</keyword>
<dbReference type="GO" id="GO:0051301">
    <property type="term" value="P:cell division"/>
    <property type="evidence" value="ECO:0007669"/>
    <property type="project" value="UniProtKB-KW"/>
</dbReference>
<keyword evidence="5" id="KW-0159">Chromosome partition</keyword>
<proteinExistence type="inferred from homology"/>
<organism evidence="10 11">
    <name type="scientific">Jaculus jaculus</name>
    <name type="common">Lesser Egyptian jerboa</name>
    <dbReference type="NCBI Taxonomy" id="51337"/>
    <lineage>
        <taxon>Eukaryota</taxon>
        <taxon>Metazoa</taxon>
        <taxon>Chordata</taxon>
        <taxon>Craniata</taxon>
        <taxon>Vertebrata</taxon>
        <taxon>Euteleostomi</taxon>
        <taxon>Mammalia</taxon>
        <taxon>Eutheria</taxon>
        <taxon>Euarchontoglires</taxon>
        <taxon>Glires</taxon>
        <taxon>Rodentia</taxon>
        <taxon>Myomorpha</taxon>
        <taxon>Dipodoidea</taxon>
        <taxon>Dipodidae</taxon>
        <taxon>Dipodinae</taxon>
        <taxon>Jaculus</taxon>
    </lineage>
</organism>
<dbReference type="Ensembl" id="ENSJJAT00000018332.1">
    <property type="protein sequence ID" value="ENSJJAP00000011854.1"/>
    <property type="gene ID" value="ENSJJAG00000015058.1"/>
</dbReference>
<evidence type="ECO:0000256" key="9">
    <source>
        <dbReference type="SAM" id="MobiDB-lite"/>
    </source>
</evidence>
<evidence type="ECO:0000256" key="1">
    <source>
        <dbReference type="ARBA" id="ARBA00004584"/>
    </source>
</evidence>
<dbReference type="InterPro" id="IPR038889">
    <property type="entry name" value="Shugoshin1/2"/>
</dbReference>
<dbReference type="GO" id="GO:0030892">
    <property type="term" value="C:mitotic cohesin complex"/>
    <property type="evidence" value="ECO:0007669"/>
    <property type="project" value="Ensembl"/>
</dbReference>
<gene>
    <name evidence="10" type="primary">Sgo2</name>
</gene>
<feature type="region of interest" description="Disordered" evidence="9">
    <location>
        <begin position="877"/>
        <end position="925"/>
    </location>
</feature>
<feature type="region of interest" description="Disordered" evidence="9">
    <location>
        <begin position="158"/>
        <end position="207"/>
    </location>
</feature>
<keyword evidence="3" id="KW-0158">Chromosome</keyword>
<dbReference type="GeneTree" id="ENSGT00940000154107"/>
<comment type="subcellular location">
    <subcellularLocation>
        <location evidence="1">Chromosome</location>
        <location evidence="1">Centromere</location>
    </subcellularLocation>
</comment>
<feature type="compositionally biased region" description="Acidic residues" evidence="9">
    <location>
        <begin position="162"/>
        <end position="171"/>
    </location>
</feature>
<evidence type="ECO:0000256" key="6">
    <source>
        <dbReference type="ARBA" id="ARBA00023054"/>
    </source>
</evidence>
<keyword evidence="7" id="KW-0131">Cell cycle</keyword>
<feature type="compositionally biased region" description="Polar residues" evidence="9">
    <location>
        <begin position="260"/>
        <end position="274"/>
    </location>
</feature>
<evidence type="ECO:0008006" key="12">
    <source>
        <dbReference type="Google" id="ProtNLM"/>
    </source>
</evidence>
<dbReference type="GO" id="GO:0000776">
    <property type="term" value="C:kinetochore"/>
    <property type="evidence" value="ECO:0007669"/>
    <property type="project" value="TreeGrafter"/>
</dbReference>
<feature type="compositionally biased region" description="Basic and acidic residues" evidence="9">
    <location>
        <begin position="877"/>
        <end position="887"/>
    </location>
</feature>
<evidence type="ECO:0000256" key="8">
    <source>
        <dbReference type="ARBA" id="ARBA00023328"/>
    </source>
</evidence>
<feature type="region of interest" description="Disordered" evidence="9">
    <location>
        <begin position="260"/>
        <end position="284"/>
    </location>
</feature>
<protein>
    <recommendedName>
        <fullName evidence="12">Shugoshin 2</fullName>
    </recommendedName>
</protein>
<feature type="region of interest" description="Disordered" evidence="9">
    <location>
        <begin position="1134"/>
        <end position="1153"/>
    </location>
</feature>
<accession>A0A8C5KLG1</accession>
<reference evidence="10" key="1">
    <citation type="submission" date="2025-08" db="UniProtKB">
        <authorList>
            <consortium name="Ensembl"/>
        </authorList>
    </citation>
    <scope>IDENTIFICATION</scope>
</reference>
<evidence type="ECO:0000256" key="5">
    <source>
        <dbReference type="ARBA" id="ARBA00022829"/>
    </source>
</evidence>
<keyword evidence="8" id="KW-0137">Centromere</keyword>
<feature type="region of interest" description="Disordered" evidence="9">
    <location>
        <begin position="382"/>
        <end position="442"/>
    </location>
</feature>
<sequence>MEYSVMDDDSVISGIKRRVKDKRISKTKLNVSLASKIKTKIINNSSILKISLKHNNRALAQALSREKENSRRITTEKMLLQKEVEKLNFENTFLRLKLNNLNKKLIEIESLVNNNLITAIEMSSLAEFHQSSFLPSTTKKKRISKQCNLMRLPFARVPLTSNDDDEDDGDGDDGKQKAQCKDSVMSRTTPGIPSLVSTRRPSSSPQCDLKVLLPEEDNQSPCGLHHSEHTFSTVDVLPKESHHHTDQSSSSLVSEMKITLSTSPRRETPSLSNVTERKKRGSSWDVTDLNHQQISNSGLNWNNEINACTNEKNGSLHRDGQCFPALPSMSAYDPDAENIIDVQSSDNFQLQKTVHEPADMDLTASDASKIIAVSKGIKHRSKKKANCGMETLRKVKDPSSEKKRERAKRKCKNNSSDEDNKEKTENGPEGRPIVIDDKRDSEGPNFIFNTEQLTQANTLKKITLQNGFDQDDKQNVQFNKSKPVHIANEQDETYCFSQVSDQFLQESQFDMCQNSLTCNNKSKVSRQTFVIHKLEKDSLFSNPKDKDIISEDPEVPNEFPTADLSARDSENLHETQKMLDLKKYPALQNTSKVTKLKQKISRRTKIISKTNQMYEDNDENVHGSEKGNIFHQPQESKVTVSGDTEVSREFQIPVLFTTEHGNLRECGTQNGLGLQNQVSDTYPVQQNESKISKNFRQKVNRKTEIISEANHFNNDKSMHFSEKDNSFYLLNDKAILGNLNDASDFQTPALCTKDNGKLCDYKTHTVCGIKTHAYDCQNDSKIDQKLRQKVRQKTEIISVVNQIYENDDRDVSKLNKLRPKASMTKIISEMNHIYEDTDVVNGQNYTNDPDFKINKSKQKLECQDIISGYYMEMNNYENRDQVPDPHKLVKKRRQRSSSRAKNSLVKDKNRPSFQLPDSSKAPISFGSSLKHVTNYSDSNAENNIKHPKNQKRKTVTLNTKRDALCLEEVKEGNCPAKKVSKVTSKSKSRKTLFELSSVALPELIPDTIHKQSLDSGQTDKENYLENDKIVKMKPDHCTKVVKPLSQICSPNIQNSSFDSICESLIPLGITSNKNWMIEEKFALVSSPIFQVNDVEHEKIKEGNRKVKRRTQISEIGNRMFKDLTGTTFVSSNTAKFDTELEDPPPELGRRKRKCAPVNLKEPSLARQVFQ</sequence>